<proteinExistence type="predicted"/>
<dbReference type="EMBL" id="QLTT01000002">
    <property type="protein sequence ID" value="RAS68450.1"/>
    <property type="molecule type" value="Genomic_DNA"/>
</dbReference>
<organism evidence="1 2">
    <name type="scientific">Lentzea atacamensis</name>
    <dbReference type="NCBI Taxonomy" id="531938"/>
    <lineage>
        <taxon>Bacteria</taxon>
        <taxon>Bacillati</taxon>
        <taxon>Actinomycetota</taxon>
        <taxon>Actinomycetes</taxon>
        <taxon>Pseudonocardiales</taxon>
        <taxon>Pseudonocardiaceae</taxon>
        <taxon>Lentzea</taxon>
    </lineage>
</organism>
<evidence type="ECO:0000313" key="1">
    <source>
        <dbReference type="EMBL" id="RAS68450.1"/>
    </source>
</evidence>
<evidence type="ECO:0000313" key="2">
    <source>
        <dbReference type="Proteomes" id="UP000248714"/>
    </source>
</evidence>
<reference evidence="1 2" key="1">
    <citation type="submission" date="2018-06" db="EMBL/GenBank/DDBJ databases">
        <title>Genomic Encyclopedia of Type Strains, Phase IV (KMG-IV): sequencing the most valuable type-strain genomes for metagenomic binning, comparative biology and taxonomic classification.</title>
        <authorList>
            <person name="Goeker M."/>
        </authorList>
    </citation>
    <scope>NUCLEOTIDE SEQUENCE [LARGE SCALE GENOMIC DNA]</scope>
    <source>
        <strain evidence="1 2">DSM 45479</strain>
    </source>
</reference>
<sequence length="63" mass="7285">MNFAINKANDFNYTTCAQKPNSLRQQVCLFGRSDNSLMVIFHCPDCYVTRNTACLPLQHFRKV</sequence>
<gene>
    <name evidence="1" type="ORF">C8D87_102515</name>
</gene>
<dbReference type="Proteomes" id="UP000248714">
    <property type="component" value="Unassembled WGS sequence"/>
</dbReference>
<accession>A0ABX9EGF0</accession>
<name>A0ABX9EGF0_9PSEU</name>
<protein>
    <submittedName>
        <fullName evidence="1">Uncharacterized protein</fullName>
    </submittedName>
</protein>
<keyword evidence="2" id="KW-1185">Reference proteome</keyword>
<comment type="caution">
    <text evidence="1">The sequence shown here is derived from an EMBL/GenBank/DDBJ whole genome shotgun (WGS) entry which is preliminary data.</text>
</comment>